<dbReference type="InterPro" id="IPR000014">
    <property type="entry name" value="PAS"/>
</dbReference>
<dbReference type="PROSITE" id="PS50883">
    <property type="entry name" value="EAL"/>
    <property type="match status" value="1"/>
</dbReference>
<evidence type="ECO:0000259" key="2">
    <source>
        <dbReference type="PROSITE" id="PS50112"/>
    </source>
</evidence>
<name>A0A417XVS9_9ACTN</name>
<dbReference type="PROSITE" id="PS50112">
    <property type="entry name" value="PAS"/>
    <property type="match status" value="1"/>
</dbReference>
<accession>A0A417XVS9</accession>
<evidence type="ECO:0000313" key="6">
    <source>
        <dbReference type="Proteomes" id="UP000283644"/>
    </source>
</evidence>
<dbReference type="RefSeq" id="WP_118928093.1">
    <property type="nucleotide sequence ID" value="NZ_QXGH01000034.1"/>
</dbReference>
<dbReference type="EMBL" id="QXGH01000034">
    <property type="protein sequence ID" value="RHW24267.1"/>
    <property type="molecule type" value="Genomic_DNA"/>
</dbReference>
<dbReference type="InterPro" id="IPR052155">
    <property type="entry name" value="Biofilm_reg_signaling"/>
</dbReference>
<protein>
    <submittedName>
        <fullName evidence="5">EAL domain-containing protein</fullName>
    </submittedName>
</protein>
<dbReference type="NCBIfam" id="TIGR00254">
    <property type="entry name" value="GGDEF"/>
    <property type="match status" value="1"/>
</dbReference>
<feature type="domain" description="GGDEF" evidence="4">
    <location>
        <begin position="656"/>
        <end position="788"/>
    </location>
</feature>
<dbReference type="Gene3D" id="3.30.450.20">
    <property type="entry name" value="PAS domain"/>
    <property type="match status" value="1"/>
</dbReference>
<dbReference type="SMART" id="SM00052">
    <property type="entry name" value="EAL"/>
    <property type="match status" value="1"/>
</dbReference>
<dbReference type="InterPro" id="IPR000160">
    <property type="entry name" value="GGDEF_dom"/>
</dbReference>
<dbReference type="Proteomes" id="UP000283644">
    <property type="component" value="Unassembled WGS sequence"/>
</dbReference>
<reference evidence="5 6" key="1">
    <citation type="submission" date="2018-09" db="EMBL/GenBank/DDBJ databases">
        <title>Genome sequencing of Nocardioides immobilis CCTCC AB 2017083 for comparison to Nocardioides silvaticus.</title>
        <authorList>
            <person name="Li C."/>
            <person name="Wang G."/>
        </authorList>
    </citation>
    <scope>NUCLEOTIDE SEQUENCE [LARGE SCALE GENOMIC DNA]</scope>
    <source>
        <strain evidence="5 6">CCTCC AB 2017083</strain>
    </source>
</reference>
<evidence type="ECO:0000259" key="4">
    <source>
        <dbReference type="PROSITE" id="PS50887"/>
    </source>
</evidence>
<keyword evidence="1" id="KW-0812">Transmembrane</keyword>
<feature type="transmembrane region" description="Helical" evidence="1">
    <location>
        <begin position="146"/>
        <end position="166"/>
    </location>
</feature>
<dbReference type="Gene3D" id="3.20.20.450">
    <property type="entry name" value="EAL domain"/>
    <property type="match status" value="1"/>
</dbReference>
<evidence type="ECO:0000256" key="1">
    <source>
        <dbReference type="SAM" id="Phobius"/>
    </source>
</evidence>
<dbReference type="SMART" id="SM00267">
    <property type="entry name" value="GGDEF"/>
    <property type="match status" value="1"/>
</dbReference>
<dbReference type="CDD" id="cd01948">
    <property type="entry name" value="EAL"/>
    <property type="match status" value="1"/>
</dbReference>
<dbReference type="SUPFAM" id="SSF55785">
    <property type="entry name" value="PYP-like sensor domain (PAS domain)"/>
    <property type="match status" value="1"/>
</dbReference>
<feature type="transmembrane region" description="Helical" evidence="1">
    <location>
        <begin position="81"/>
        <end position="100"/>
    </location>
</feature>
<feature type="transmembrane region" description="Helical" evidence="1">
    <location>
        <begin position="211"/>
        <end position="231"/>
    </location>
</feature>
<dbReference type="Gene3D" id="3.30.70.270">
    <property type="match status" value="1"/>
</dbReference>
<dbReference type="InterPro" id="IPR013656">
    <property type="entry name" value="PAS_4"/>
</dbReference>
<feature type="transmembrane region" description="Helical" evidence="1">
    <location>
        <begin position="31"/>
        <end position="49"/>
    </location>
</feature>
<comment type="caution">
    <text evidence="5">The sequence shown here is derived from an EMBL/GenBank/DDBJ whole genome shotgun (WGS) entry which is preliminary data.</text>
</comment>
<keyword evidence="6" id="KW-1185">Reference proteome</keyword>
<feature type="transmembrane region" description="Helical" evidence="1">
    <location>
        <begin position="178"/>
        <end position="199"/>
    </location>
</feature>
<feature type="transmembrane region" description="Helical" evidence="1">
    <location>
        <begin position="283"/>
        <end position="302"/>
    </location>
</feature>
<proteinExistence type="predicted"/>
<feature type="transmembrane region" description="Helical" evidence="1">
    <location>
        <begin position="243"/>
        <end position="262"/>
    </location>
</feature>
<dbReference type="InterPro" id="IPR043128">
    <property type="entry name" value="Rev_trsase/Diguanyl_cyclase"/>
</dbReference>
<dbReference type="PANTHER" id="PTHR44757:SF2">
    <property type="entry name" value="BIOFILM ARCHITECTURE MAINTENANCE PROTEIN MBAA"/>
    <property type="match status" value="1"/>
</dbReference>
<dbReference type="CDD" id="cd00130">
    <property type="entry name" value="PAS"/>
    <property type="match status" value="1"/>
</dbReference>
<dbReference type="AlphaFoldDB" id="A0A417XVS9"/>
<evidence type="ECO:0000313" key="5">
    <source>
        <dbReference type="EMBL" id="RHW24267.1"/>
    </source>
</evidence>
<dbReference type="InterPro" id="IPR035919">
    <property type="entry name" value="EAL_sf"/>
</dbReference>
<feature type="transmembrane region" description="Helical" evidence="1">
    <location>
        <begin position="120"/>
        <end position="139"/>
    </location>
</feature>
<evidence type="ECO:0000259" key="3">
    <source>
        <dbReference type="PROSITE" id="PS50883"/>
    </source>
</evidence>
<dbReference type="OrthoDB" id="23692at2"/>
<dbReference type="InterPro" id="IPR029787">
    <property type="entry name" value="Nucleotide_cyclase"/>
</dbReference>
<dbReference type="PROSITE" id="PS50887">
    <property type="entry name" value="GGDEF"/>
    <property type="match status" value="1"/>
</dbReference>
<dbReference type="SUPFAM" id="SSF55073">
    <property type="entry name" value="Nucleotide cyclase"/>
    <property type="match status" value="1"/>
</dbReference>
<organism evidence="5 6">
    <name type="scientific">Nocardioides immobilis</name>
    <dbReference type="NCBI Taxonomy" id="2049295"/>
    <lineage>
        <taxon>Bacteria</taxon>
        <taxon>Bacillati</taxon>
        <taxon>Actinomycetota</taxon>
        <taxon>Actinomycetes</taxon>
        <taxon>Propionibacteriales</taxon>
        <taxon>Nocardioidaceae</taxon>
        <taxon>Nocardioides</taxon>
    </lineage>
</organism>
<feature type="domain" description="EAL" evidence="3">
    <location>
        <begin position="797"/>
        <end position="1053"/>
    </location>
</feature>
<sequence>MAELAMAPLVSERGPDQHGDSLPGRSTPRPWLRLYLMVAAPLYAVYIALPEPPRYLWAAIGLLSLVGLVVGIRVNRPRRQLPWWLASAGVAALMLGDTTYDVMASVLGEENPFPSAADAIYLAMYPLIAGGLLVLVRLTTPLGDKAAVIDAAIVTVAVGLLVWVYLVEPYVQDPTLTWLQKAVSIGYPLGDVMILAVLARLMIGGDRRPRSLWLLSIGTVGLLASDVVYGLGQLNGTWSTGGVLDLGWVLFYGAWGAAALSPDMTRLTDPVRPKSPTSSPRRLLFFTLIPLAVPGLQIWGISQGTADLPVTAAGSAVLFLLVSLRFTGLVHTASRAAHRETSMRRTGEALVAASDPDTVFHVALTAIGEITRPPTRLLVATGSPLRLVFDSAGDEESKDESLDQLLQRHEGELRRQQFVLTSAADCGPAFAAALGPEATVLLAAMIRDEQISGLLVISGPSVDRPESVDPICSLASQMVLALDSIELTEQVAERRSEAHYRSLFQNAADIILVVDRRLRLRYATPSATAVLGWDASESRDRPIDSMVAHGDAKAARNLLDRVLKRGVEAGVEPADEWRIPDAAGDIRQFEVSCRNLMDDPSLGGVVVTLHDITERRRLESDLQFQAYHDSLTQLPNRTMFLDRVERALSRTGRNEVELAVILIDLDDFKVINDTRGHAAGDALLSHVARRLQTVLRPLDSCARLGGDEFAILATGLKSEKEAREIAERLIRHLSVPFDIAGEVVTAGASVGVTTNTFGAHASELLLQADLAMYAAKDAGKGVAQLFRPELIDIMELRARTARELGRAIARDELVLHYQPVVALETGAVIGVEALLRWQHPERGLLMPSDFIAVVEESDLAVAVGEWVIDRAIAQAAEWQRSSPTGGGLRMNVNVTPREFAQPGFVSTVVSALERHDLPAGALVLEITERILAGRDPRISLAMTELHELGVRLAVDDFGTGYAALGYLRRFPVSTLKIDRSFVAGLGHSPDDEALVEAIIRLGETFGFDLVAEGVETEQQRTTLLRLGCGSAQGFLYSTALPPAEIETFIRTQSPVVVSGHTPRSIGVS</sequence>
<feature type="transmembrane region" description="Helical" evidence="1">
    <location>
        <begin position="55"/>
        <end position="74"/>
    </location>
</feature>
<feature type="domain" description="PAS" evidence="2">
    <location>
        <begin position="496"/>
        <end position="566"/>
    </location>
</feature>
<dbReference type="NCBIfam" id="TIGR00229">
    <property type="entry name" value="sensory_box"/>
    <property type="match status" value="1"/>
</dbReference>
<dbReference type="Pfam" id="PF00563">
    <property type="entry name" value="EAL"/>
    <property type="match status" value="1"/>
</dbReference>
<keyword evidence="1" id="KW-1133">Transmembrane helix</keyword>
<dbReference type="SMART" id="SM00091">
    <property type="entry name" value="PAS"/>
    <property type="match status" value="1"/>
</dbReference>
<keyword evidence="1" id="KW-0472">Membrane</keyword>
<dbReference type="PANTHER" id="PTHR44757">
    <property type="entry name" value="DIGUANYLATE CYCLASE DGCP"/>
    <property type="match status" value="1"/>
</dbReference>
<dbReference type="InterPro" id="IPR035965">
    <property type="entry name" value="PAS-like_dom_sf"/>
</dbReference>
<gene>
    <name evidence="5" type="ORF">D0Z08_25485</name>
</gene>
<dbReference type="CDD" id="cd01949">
    <property type="entry name" value="GGDEF"/>
    <property type="match status" value="1"/>
</dbReference>
<dbReference type="SUPFAM" id="SSF141868">
    <property type="entry name" value="EAL domain-like"/>
    <property type="match status" value="1"/>
</dbReference>
<dbReference type="InterPro" id="IPR001633">
    <property type="entry name" value="EAL_dom"/>
</dbReference>
<dbReference type="Pfam" id="PF00990">
    <property type="entry name" value="GGDEF"/>
    <property type="match status" value="1"/>
</dbReference>
<dbReference type="Pfam" id="PF08448">
    <property type="entry name" value="PAS_4"/>
    <property type="match status" value="1"/>
</dbReference>